<dbReference type="PANTHER" id="PTHR46060">
    <property type="entry name" value="MARINER MOS1 TRANSPOSASE-LIKE PROTEIN"/>
    <property type="match status" value="1"/>
</dbReference>
<dbReference type="OrthoDB" id="616263at2759"/>
<dbReference type="Proteomes" id="UP000299102">
    <property type="component" value="Unassembled WGS sequence"/>
</dbReference>
<keyword evidence="2" id="KW-1185">Reference proteome</keyword>
<dbReference type="GO" id="GO:0003676">
    <property type="term" value="F:nucleic acid binding"/>
    <property type="evidence" value="ECO:0007669"/>
    <property type="project" value="InterPro"/>
</dbReference>
<dbReference type="Pfam" id="PF01359">
    <property type="entry name" value="Transposase_1"/>
    <property type="match status" value="1"/>
</dbReference>
<accession>A0A4C1VVS7</accession>
<organism evidence="1 2">
    <name type="scientific">Eumeta variegata</name>
    <name type="common">Bagworm moth</name>
    <name type="synonym">Eumeta japonica</name>
    <dbReference type="NCBI Taxonomy" id="151549"/>
    <lineage>
        <taxon>Eukaryota</taxon>
        <taxon>Metazoa</taxon>
        <taxon>Ecdysozoa</taxon>
        <taxon>Arthropoda</taxon>
        <taxon>Hexapoda</taxon>
        <taxon>Insecta</taxon>
        <taxon>Pterygota</taxon>
        <taxon>Neoptera</taxon>
        <taxon>Endopterygota</taxon>
        <taxon>Lepidoptera</taxon>
        <taxon>Glossata</taxon>
        <taxon>Ditrysia</taxon>
        <taxon>Tineoidea</taxon>
        <taxon>Psychidae</taxon>
        <taxon>Oiketicinae</taxon>
        <taxon>Eumeta</taxon>
    </lineage>
</organism>
<evidence type="ECO:0000313" key="2">
    <source>
        <dbReference type="Proteomes" id="UP000299102"/>
    </source>
</evidence>
<reference evidence="1 2" key="1">
    <citation type="journal article" date="2019" name="Commun. Biol.">
        <title>The bagworm genome reveals a unique fibroin gene that provides high tensile strength.</title>
        <authorList>
            <person name="Kono N."/>
            <person name="Nakamura H."/>
            <person name="Ohtoshi R."/>
            <person name="Tomita M."/>
            <person name="Numata K."/>
            <person name="Arakawa K."/>
        </authorList>
    </citation>
    <scope>NUCLEOTIDE SEQUENCE [LARGE SCALE GENOMIC DNA]</scope>
</reference>
<gene>
    <name evidence="1" type="ORF">EVAR_31710_1</name>
</gene>
<dbReference type="InterPro" id="IPR036397">
    <property type="entry name" value="RNaseH_sf"/>
</dbReference>
<dbReference type="InterPro" id="IPR052709">
    <property type="entry name" value="Transposase-MT_Hybrid"/>
</dbReference>
<dbReference type="PANTHER" id="PTHR46060:SF1">
    <property type="entry name" value="MARINER MOS1 TRANSPOSASE-LIKE PROTEIN"/>
    <property type="match status" value="1"/>
</dbReference>
<name>A0A4C1VVS7_EUMVA</name>
<protein>
    <submittedName>
        <fullName evidence="1">Mariner Mos1 transposase</fullName>
    </submittedName>
</protein>
<dbReference type="AlphaFoldDB" id="A0A4C1VVS7"/>
<dbReference type="STRING" id="151549.A0A4C1VVS7"/>
<proteinExistence type="predicted"/>
<dbReference type="EMBL" id="BGZK01000408">
    <property type="protein sequence ID" value="GBP41947.1"/>
    <property type="molecule type" value="Genomic_DNA"/>
</dbReference>
<evidence type="ECO:0000313" key="1">
    <source>
        <dbReference type="EMBL" id="GBP41947.1"/>
    </source>
</evidence>
<dbReference type="InterPro" id="IPR001888">
    <property type="entry name" value="Transposase_1"/>
</dbReference>
<sequence>MLLSRHRKVFYIESSLVMKSDNPKKRKPWGLPGHASTFTAKLNIHGKKLMICIWWDQLGEVYYELLNPSETITGTLYRIRLMRLTRALKEKFLQYYSRHHKIILLHDNARPHVAVTVKYYLKTLGSKVPPHSPYSPDIAPSDYHLFRSVAHALSEQRFTSYEDTKPRVDSWITSKDKEFFRLGIRTLPERWKKVSASDGQYFD</sequence>
<dbReference type="Gene3D" id="3.30.420.10">
    <property type="entry name" value="Ribonuclease H-like superfamily/Ribonuclease H"/>
    <property type="match status" value="1"/>
</dbReference>
<comment type="caution">
    <text evidence="1">The sequence shown here is derived from an EMBL/GenBank/DDBJ whole genome shotgun (WGS) entry which is preliminary data.</text>
</comment>